<sequence length="256" mass="29388">MNTVTKRRHLVPSSLLSLKAAVYQRTFSISTSRALFGKIGDSLEGFNEHLRETSGKEGLQYIPFEKWPRSIQSFPLFASPDRATHFTPGGRGGLHHADKGSAMRLIEFYSMFFPPSQRGAWPISSHFVDEDKVGKWRYYLKCKLEPSDEPSICDGIAVATEQVLSQVLQWWLKPTTGAIDDLLTESARRVLVPSHAAVRQGRPYIRVAEVHDLRIYYPFLKFCDEFTYMSRHESDAALCRWISRLPEKTFKESLKW</sequence>
<evidence type="ECO:0000313" key="1">
    <source>
        <dbReference type="EMBL" id="OCK87349.1"/>
    </source>
</evidence>
<keyword evidence="2" id="KW-1185">Reference proteome</keyword>
<organism evidence="1 2">
    <name type="scientific">Cenococcum geophilum 1.58</name>
    <dbReference type="NCBI Taxonomy" id="794803"/>
    <lineage>
        <taxon>Eukaryota</taxon>
        <taxon>Fungi</taxon>
        <taxon>Dikarya</taxon>
        <taxon>Ascomycota</taxon>
        <taxon>Pezizomycotina</taxon>
        <taxon>Dothideomycetes</taxon>
        <taxon>Pleosporomycetidae</taxon>
        <taxon>Gloniales</taxon>
        <taxon>Gloniaceae</taxon>
        <taxon>Cenococcum</taxon>
    </lineage>
</organism>
<protein>
    <submittedName>
        <fullName evidence="1">Uncharacterized protein</fullName>
    </submittedName>
</protein>
<name>A0ACC8ELW8_9PEZI</name>
<proteinExistence type="predicted"/>
<dbReference type="Proteomes" id="UP000250078">
    <property type="component" value="Unassembled WGS sequence"/>
</dbReference>
<gene>
    <name evidence="1" type="ORF">K441DRAFT_357596</name>
</gene>
<accession>A0ACC8ELW8</accession>
<reference evidence="1 2" key="1">
    <citation type="journal article" date="2016" name="Nat. Commun.">
        <title>Ectomycorrhizal ecology is imprinted in the genome of the dominant symbiotic fungus Cenococcum geophilum.</title>
        <authorList>
            <consortium name="DOE Joint Genome Institute"/>
            <person name="Peter M."/>
            <person name="Kohler A."/>
            <person name="Ohm R.A."/>
            <person name="Kuo A."/>
            <person name="Krutzmann J."/>
            <person name="Morin E."/>
            <person name="Arend M."/>
            <person name="Barry K.W."/>
            <person name="Binder M."/>
            <person name="Choi C."/>
            <person name="Clum A."/>
            <person name="Copeland A."/>
            <person name="Grisel N."/>
            <person name="Haridas S."/>
            <person name="Kipfer T."/>
            <person name="LaButti K."/>
            <person name="Lindquist E."/>
            <person name="Lipzen A."/>
            <person name="Maire R."/>
            <person name="Meier B."/>
            <person name="Mihaltcheva S."/>
            <person name="Molinier V."/>
            <person name="Murat C."/>
            <person name="Poggeler S."/>
            <person name="Quandt C.A."/>
            <person name="Sperisen C."/>
            <person name="Tritt A."/>
            <person name="Tisserant E."/>
            <person name="Crous P.W."/>
            <person name="Henrissat B."/>
            <person name="Nehls U."/>
            <person name="Egli S."/>
            <person name="Spatafora J.W."/>
            <person name="Grigoriev I.V."/>
            <person name="Martin F.M."/>
        </authorList>
    </citation>
    <scope>NUCLEOTIDE SEQUENCE [LARGE SCALE GENOMIC DNA]</scope>
    <source>
        <strain evidence="1 2">1.58</strain>
    </source>
</reference>
<evidence type="ECO:0000313" key="2">
    <source>
        <dbReference type="Proteomes" id="UP000250078"/>
    </source>
</evidence>
<dbReference type="EMBL" id="KV748262">
    <property type="protein sequence ID" value="OCK87349.1"/>
    <property type="molecule type" value="Genomic_DNA"/>
</dbReference>